<dbReference type="Pfam" id="PF00005">
    <property type="entry name" value="ABC_tran"/>
    <property type="match status" value="2"/>
</dbReference>
<feature type="compositionally biased region" description="Basic and acidic residues" evidence="12">
    <location>
        <begin position="1337"/>
        <end position="1386"/>
    </location>
</feature>
<dbReference type="SUPFAM" id="SSF54928">
    <property type="entry name" value="RNA-binding domain, RBD"/>
    <property type="match status" value="1"/>
</dbReference>
<gene>
    <name evidence="17" type="ORF">M8C21_029213</name>
</gene>
<dbReference type="InterPro" id="IPR039421">
    <property type="entry name" value="Type_1_exporter"/>
</dbReference>
<dbReference type="SMART" id="SM00382">
    <property type="entry name" value="AAA"/>
    <property type="match status" value="2"/>
</dbReference>
<evidence type="ECO:0000313" key="18">
    <source>
        <dbReference type="Proteomes" id="UP001206925"/>
    </source>
</evidence>
<feature type="domain" description="ABC transmembrane type-1" evidence="16">
    <location>
        <begin position="1462"/>
        <end position="1664"/>
    </location>
</feature>
<evidence type="ECO:0000256" key="11">
    <source>
        <dbReference type="PROSITE-ProRule" id="PRU00176"/>
    </source>
</evidence>
<evidence type="ECO:0000256" key="7">
    <source>
        <dbReference type="ARBA" id="ARBA00022840"/>
    </source>
</evidence>
<dbReference type="InterPro" id="IPR027417">
    <property type="entry name" value="P-loop_NTPase"/>
</dbReference>
<dbReference type="GO" id="GO:0005524">
    <property type="term" value="F:ATP binding"/>
    <property type="evidence" value="ECO:0007669"/>
    <property type="project" value="UniProtKB-KW"/>
</dbReference>
<evidence type="ECO:0000256" key="10">
    <source>
        <dbReference type="ARBA" id="ARBA00023180"/>
    </source>
</evidence>
<keyword evidence="3" id="KW-0813">Transport</keyword>
<protein>
    <recommendedName>
        <fullName evidence="19">ABC transporter B family member 20</fullName>
    </recommendedName>
</protein>
<evidence type="ECO:0000256" key="6">
    <source>
        <dbReference type="ARBA" id="ARBA00022741"/>
    </source>
</evidence>
<dbReference type="SUPFAM" id="SSF52540">
    <property type="entry name" value="P-loop containing nucleoside triphosphate hydrolases"/>
    <property type="match status" value="2"/>
</dbReference>
<feature type="transmembrane region" description="Helical" evidence="13">
    <location>
        <begin position="664"/>
        <end position="687"/>
    </location>
</feature>
<dbReference type="Proteomes" id="UP001206925">
    <property type="component" value="Unassembled WGS sequence"/>
</dbReference>
<dbReference type="FunFam" id="3.40.50.300:FF:001683">
    <property type="entry name" value="ABC transporter B family member 20"/>
    <property type="match status" value="1"/>
</dbReference>
<evidence type="ECO:0000313" key="17">
    <source>
        <dbReference type="EMBL" id="KAI7752680.1"/>
    </source>
</evidence>
<feature type="transmembrane region" description="Helical" evidence="13">
    <location>
        <begin position="839"/>
        <end position="858"/>
    </location>
</feature>
<feature type="domain" description="RRM" evidence="14">
    <location>
        <begin position="24"/>
        <end position="101"/>
    </location>
</feature>
<keyword evidence="11" id="KW-0694">RNA-binding</keyword>
<feature type="transmembrane region" description="Helical" evidence="13">
    <location>
        <begin position="1458"/>
        <end position="1489"/>
    </location>
</feature>
<feature type="compositionally biased region" description="Polar residues" evidence="12">
    <location>
        <begin position="1416"/>
        <end position="1427"/>
    </location>
</feature>
<feature type="transmembrane region" description="Helical" evidence="13">
    <location>
        <begin position="1509"/>
        <end position="1531"/>
    </location>
</feature>
<feature type="domain" description="ABC transporter" evidence="15">
    <location>
        <begin position="1039"/>
        <end position="1274"/>
    </location>
</feature>
<evidence type="ECO:0000259" key="16">
    <source>
        <dbReference type="PROSITE" id="PS50929"/>
    </source>
</evidence>
<feature type="region of interest" description="Disordered" evidence="12">
    <location>
        <begin position="607"/>
        <end position="627"/>
    </location>
</feature>
<evidence type="ECO:0000256" key="1">
    <source>
        <dbReference type="ARBA" id="ARBA00004141"/>
    </source>
</evidence>
<feature type="compositionally biased region" description="Polar residues" evidence="12">
    <location>
        <begin position="1319"/>
        <end position="1328"/>
    </location>
</feature>
<evidence type="ECO:0000256" key="9">
    <source>
        <dbReference type="ARBA" id="ARBA00023136"/>
    </source>
</evidence>
<evidence type="ECO:0000256" key="13">
    <source>
        <dbReference type="SAM" id="Phobius"/>
    </source>
</evidence>
<keyword evidence="5" id="KW-0677">Repeat</keyword>
<feature type="region of interest" description="Disordered" evidence="12">
    <location>
        <begin position="1926"/>
        <end position="1954"/>
    </location>
</feature>
<comment type="similarity">
    <text evidence="2">Belongs to the ABC transporter superfamily. ABCB family. Multidrug resistance exporter (TC 3.A.1.201) subfamily.</text>
</comment>
<comment type="caution">
    <text evidence="17">The sequence shown here is derived from an EMBL/GenBank/DDBJ whole genome shotgun (WGS) entry which is preliminary data.</text>
</comment>
<feature type="transmembrane region" description="Helical" evidence="13">
    <location>
        <begin position="864"/>
        <end position="885"/>
    </location>
</feature>
<proteinExistence type="inferred from homology"/>
<dbReference type="FunFam" id="3.40.50.300:FF:000240">
    <property type="entry name" value="ABC transporter B family member 20"/>
    <property type="match status" value="1"/>
</dbReference>
<dbReference type="EMBL" id="JAMZMK010005635">
    <property type="protein sequence ID" value="KAI7752680.1"/>
    <property type="molecule type" value="Genomic_DNA"/>
</dbReference>
<dbReference type="CDD" id="cd18578">
    <property type="entry name" value="ABC_6TM_Pgp_ABCB1_D2_like"/>
    <property type="match status" value="1"/>
</dbReference>
<dbReference type="PROSITE" id="PS50929">
    <property type="entry name" value="ABC_TM1F"/>
    <property type="match status" value="2"/>
</dbReference>
<dbReference type="GO" id="GO:0005886">
    <property type="term" value="C:plasma membrane"/>
    <property type="evidence" value="ECO:0007669"/>
    <property type="project" value="TreeGrafter"/>
</dbReference>
<dbReference type="FunFam" id="1.20.1560.10:FF:000021">
    <property type="entry name" value="ABC transporter B family member 6"/>
    <property type="match status" value="1"/>
</dbReference>
<feature type="region of interest" description="Disordered" evidence="12">
    <location>
        <begin position="1"/>
        <end position="22"/>
    </location>
</feature>
<feature type="transmembrane region" description="Helical" evidence="13">
    <location>
        <begin position="762"/>
        <end position="786"/>
    </location>
</feature>
<evidence type="ECO:0000259" key="14">
    <source>
        <dbReference type="PROSITE" id="PS50102"/>
    </source>
</evidence>
<sequence>MEWETQRRRKKKQQRQPNKDEETTTFYISNLPSYCSLGMLWKEFRVCGKMSNAYLPRRRDKAGRFFAFIRFDGVKDVEEMTKALTRVRAGEWNIHANVAKFSKVEDNSPHGFRRDDVSLQQGFEKYEPVVNDKGKQPICDDVNQFPPIQGCPKMNIVSVPNKTYQIQPVLGRCSLIGEVIDVTRLCRMEDFLTALGLKDVSVRLSEREGGGVEELVFTVWIGGVTTWLKISGVPVQLWDKEVIDRIAKSFGTVVQGSRASERDGNFSFENVAVLVKDGKRISSGVELRWRNVRINVWVEEMEETWCPDFVLAKAYPNRKIELNVENADYVFEKSMEEGPSNNQASNLAEDAIEECEFVIENEPGSPVIAPVVCTSPVTEKSKDHTEGERSLHGEMVDINDVLGNGDTCMLDEDVAQVPSDLQQIGCFNLEGGSSRSNIISNNNKSNGVPGENNDGVTPIPPSMGKMSRNLRSPPSLGSIQAPPTRACYGDISPGSKRNEIKSIENLPVESGVEMARSHDAQVISGTSRDRIYILVSKFLNPNCPIQDHYEMKQIKNSRTILDNNQVLKRIRTTMCTTNKPEKCSNLGFYKSKGLFGWSPPHVQPLTPVSEVSEPPESPSPYMDPTNDALPVEAEDEMEETEEIEPPPAAVPFSKLFVCADRFDWVLMVVGSVAAAAHGTALVIYLHYFAKIVQLLGRGGDEADELFDRFKEYGLERNQYRSLAHVLLMLPLGQDIVTSHWLISAGDSCNVELQKNNNDTYGLALILVYIAGGVFAAGWIEVSCWILTGERQTAVIRSKYVQVLLNQDMSFFDTYGNNGDIVSQVLSDVLLIQSALSEKVGNYIHNMATFFSGLAIGFINCWQIALITLATGPFIVAAGGISNIFLHRLAENIQDAYAEAASVAEQAISYVRTLYAFTNETLAKYSYANSLQATLRYGILISLVQGLGLGFTYGLAICSCALQLYVGRFLVTHRKAHGGEIVTALFSIILSGLGLNQAATNFYSFEQGRIAAYRLFEMISRSSSAVDHNGNTLATVQGNIEFRNVYFSYLSRPEIPILSGFYLTVPAKKTVALVGRNGSGKSSIIPLMERFYDPTLGEVLLDGENIKNLKLEWLRSQIGLVTQEPALLSLSIRDNIAYGRDSTSLQIEDAAKIAHAHTFITSLEKGYDTQVGRAGISLTEEQKIRLSVARAVLSNPSILLLDEVTGGLDFEAEKSVQEALDLLMLGRSTIIIARRLSLIKNADFIAVMEDGQLMEIGTHDELIASDGLYAELLRCEEAAKLPRRMPARTYDETTALQIEKDSSESQNFQEPSSPKFAKSPSLQRTSNVHASRPQDSAYESHESPRNPSPTEKENGLSLDGTDKEPSIKRQDSFEKRLPELPKLDIHAIRRQTSNGSNPESPISPLLTSDPQSERSHSQTFSRPNSQLTDKPIRVQPLKEKQSKKEPSVWRLIELSLAEWLYAVLGSTGAAIFGSFNPLLAYVIALIVTAYYRNEIDRHINIRDDVDKWCLIIACMGFVTVIANFLQHFYFGIMGEKMTERVRRMMFSAMLRNEVGWFDDEENSADTLSMRLANDATFVRAAFSNRLSILIQDSSAVIVAILIGMLLHWRLALVALATLPVLTLSAIAQKLWLAGFSKGIQEMHRKASLVLEDAVRNIYTVVAFCAVPKIEPDDAAGLKPPNVYGSIELKNVDFSYPTRPEILVLSNFSLKVSGGQTVAVVGVSGSGKSTIISLIERFYDPVAGQVMLDGRDLKQFNLRWLRNHLGLVQQEPIIFSTTIKENIIYARHNASDAEIKEAARIANAHHFISSLPHGYDTHVGMRGVDLTPGQKQRIAIARVVLKNAPILLLDEASSSIESESSRVVQEALDTLVMGNKTTILIAHRAAMMRHVDNIVVLNGGRIVEDGTHDSLMAKNVISPVVLKELIDGDKPTNGGGDGGSGGGYRHRVTRLKKDQV</sequence>
<keyword evidence="10" id="KW-0325">Glycoprotein</keyword>
<feature type="compositionally biased region" description="Gly residues" evidence="12">
    <location>
        <begin position="1931"/>
        <end position="1941"/>
    </location>
</feature>
<evidence type="ECO:0000256" key="2">
    <source>
        <dbReference type="ARBA" id="ARBA00007577"/>
    </source>
</evidence>
<dbReference type="GO" id="GO:0140359">
    <property type="term" value="F:ABC-type transporter activity"/>
    <property type="evidence" value="ECO:0007669"/>
    <property type="project" value="InterPro"/>
</dbReference>
<evidence type="ECO:0000256" key="12">
    <source>
        <dbReference type="SAM" id="MobiDB-lite"/>
    </source>
</evidence>
<evidence type="ECO:0000256" key="4">
    <source>
        <dbReference type="ARBA" id="ARBA00022692"/>
    </source>
</evidence>
<dbReference type="InterPro" id="IPR003593">
    <property type="entry name" value="AAA+_ATPase"/>
</dbReference>
<dbReference type="Pfam" id="PF00664">
    <property type="entry name" value="ABC_membrane"/>
    <property type="match status" value="2"/>
</dbReference>
<dbReference type="InterPro" id="IPR036640">
    <property type="entry name" value="ABC1_TM_sf"/>
</dbReference>
<name>A0AAD5GRU4_AMBAR</name>
<dbReference type="Gene3D" id="3.30.70.330">
    <property type="match status" value="1"/>
</dbReference>
<feature type="domain" description="ABC transmembrane type-1" evidence="16">
    <location>
        <begin position="750"/>
        <end position="1006"/>
    </location>
</feature>
<evidence type="ECO:0000256" key="8">
    <source>
        <dbReference type="ARBA" id="ARBA00022989"/>
    </source>
</evidence>
<feature type="transmembrane region" description="Helical" evidence="13">
    <location>
        <begin position="938"/>
        <end position="965"/>
    </location>
</feature>
<keyword evidence="4 13" id="KW-0812">Transmembrane</keyword>
<dbReference type="Gene3D" id="1.20.1560.10">
    <property type="entry name" value="ABC transporter type 1, transmembrane domain"/>
    <property type="match status" value="3"/>
</dbReference>
<evidence type="ECO:0008006" key="19">
    <source>
        <dbReference type="Google" id="ProtNLM"/>
    </source>
</evidence>
<dbReference type="InterPro" id="IPR011527">
    <property type="entry name" value="ABC1_TM_dom"/>
</dbReference>
<feature type="non-terminal residue" evidence="17">
    <location>
        <position position="1"/>
    </location>
</feature>
<dbReference type="GO" id="GO:0016887">
    <property type="term" value="F:ATP hydrolysis activity"/>
    <property type="evidence" value="ECO:0007669"/>
    <property type="project" value="InterPro"/>
</dbReference>
<dbReference type="PROSITE" id="PS50893">
    <property type="entry name" value="ABC_TRANSPORTER_2"/>
    <property type="match status" value="2"/>
</dbReference>
<comment type="subcellular location">
    <subcellularLocation>
        <location evidence="1">Membrane</location>
        <topology evidence="1">Multi-pass membrane protein</topology>
    </subcellularLocation>
</comment>
<dbReference type="Gene3D" id="3.40.50.300">
    <property type="entry name" value="P-loop containing nucleotide triphosphate hydrolases"/>
    <property type="match status" value="2"/>
</dbReference>
<accession>A0AAD5GRU4</accession>
<dbReference type="SUPFAM" id="SSF90123">
    <property type="entry name" value="ABC transporter transmembrane region"/>
    <property type="match status" value="2"/>
</dbReference>
<evidence type="ECO:0000259" key="15">
    <source>
        <dbReference type="PROSITE" id="PS50893"/>
    </source>
</evidence>
<dbReference type="FunFam" id="1.20.1560.10:FF:000028">
    <property type="entry name" value="ABC transporter B family member 20"/>
    <property type="match status" value="1"/>
</dbReference>
<feature type="transmembrane region" description="Helical" evidence="13">
    <location>
        <begin position="722"/>
        <end position="742"/>
    </location>
</feature>
<dbReference type="PANTHER" id="PTHR24222">
    <property type="entry name" value="ABC TRANSPORTER B FAMILY"/>
    <property type="match status" value="1"/>
</dbReference>
<reference evidence="17" key="1">
    <citation type="submission" date="2022-06" db="EMBL/GenBank/DDBJ databases">
        <title>Uncovering the hologenomic basis of an extraordinary plant invasion.</title>
        <authorList>
            <person name="Bieker V.C."/>
            <person name="Martin M.D."/>
            <person name="Gilbert T."/>
            <person name="Hodgins K."/>
            <person name="Battlay P."/>
            <person name="Petersen B."/>
            <person name="Wilson J."/>
        </authorList>
    </citation>
    <scope>NUCLEOTIDE SEQUENCE</scope>
    <source>
        <strain evidence="17">AA19_3_7</strain>
        <tissue evidence="17">Leaf</tissue>
    </source>
</reference>
<dbReference type="PROSITE" id="PS50102">
    <property type="entry name" value="RRM"/>
    <property type="match status" value="1"/>
</dbReference>
<keyword evidence="7" id="KW-0067">ATP-binding</keyword>
<dbReference type="PANTHER" id="PTHR24222:SF52">
    <property type="entry name" value="ABC TRANSPORTER B FAMILY MEMBER 20-RELATED"/>
    <property type="match status" value="1"/>
</dbReference>
<feature type="compositionally biased region" description="Polar residues" evidence="12">
    <location>
        <begin position="1389"/>
        <end position="1409"/>
    </location>
</feature>
<feature type="region of interest" description="Disordered" evidence="12">
    <location>
        <begin position="1298"/>
        <end position="1438"/>
    </location>
</feature>
<feature type="compositionally biased region" description="Basic and acidic residues" evidence="12">
    <location>
        <begin position="1429"/>
        <end position="1438"/>
    </location>
</feature>
<dbReference type="CDD" id="cd00590">
    <property type="entry name" value="RRM_SF"/>
    <property type="match status" value="1"/>
</dbReference>
<evidence type="ECO:0000256" key="3">
    <source>
        <dbReference type="ARBA" id="ARBA00022448"/>
    </source>
</evidence>
<evidence type="ECO:0000256" key="5">
    <source>
        <dbReference type="ARBA" id="ARBA00022737"/>
    </source>
</evidence>
<organism evidence="17 18">
    <name type="scientific">Ambrosia artemisiifolia</name>
    <name type="common">Common ragweed</name>
    <dbReference type="NCBI Taxonomy" id="4212"/>
    <lineage>
        <taxon>Eukaryota</taxon>
        <taxon>Viridiplantae</taxon>
        <taxon>Streptophyta</taxon>
        <taxon>Embryophyta</taxon>
        <taxon>Tracheophyta</taxon>
        <taxon>Spermatophyta</taxon>
        <taxon>Magnoliopsida</taxon>
        <taxon>eudicotyledons</taxon>
        <taxon>Gunneridae</taxon>
        <taxon>Pentapetalae</taxon>
        <taxon>asterids</taxon>
        <taxon>campanulids</taxon>
        <taxon>Asterales</taxon>
        <taxon>Asteraceae</taxon>
        <taxon>Asteroideae</taxon>
        <taxon>Heliantheae alliance</taxon>
        <taxon>Heliantheae</taxon>
        <taxon>Ambrosia</taxon>
    </lineage>
</organism>
<keyword evidence="8 13" id="KW-1133">Transmembrane helix</keyword>
<dbReference type="InterPro" id="IPR012677">
    <property type="entry name" value="Nucleotide-bd_a/b_plait_sf"/>
</dbReference>
<dbReference type="GO" id="GO:0003723">
    <property type="term" value="F:RNA binding"/>
    <property type="evidence" value="ECO:0007669"/>
    <property type="project" value="UniProtKB-UniRule"/>
</dbReference>
<dbReference type="Pfam" id="PF00076">
    <property type="entry name" value="RRM_1"/>
    <property type="match status" value="1"/>
</dbReference>
<dbReference type="SMART" id="SM00360">
    <property type="entry name" value="RRM"/>
    <property type="match status" value="1"/>
</dbReference>
<dbReference type="InterPro" id="IPR035979">
    <property type="entry name" value="RBD_domain_sf"/>
</dbReference>
<keyword evidence="18" id="KW-1185">Reference proteome</keyword>
<keyword evidence="6" id="KW-0547">Nucleotide-binding</keyword>
<feature type="transmembrane region" description="Helical" evidence="13">
    <location>
        <begin position="1585"/>
        <end position="1605"/>
    </location>
</feature>
<dbReference type="InterPro" id="IPR003439">
    <property type="entry name" value="ABC_transporter-like_ATP-bd"/>
</dbReference>
<feature type="transmembrane region" description="Helical" evidence="13">
    <location>
        <begin position="1611"/>
        <end position="1634"/>
    </location>
</feature>
<dbReference type="InterPro" id="IPR000504">
    <property type="entry name" value="RRM_dom"/>
</dbReference>
<dbReference type="CDD" id="cd18577">
    <property type="entry name" value="ABC_6TM_Pgp_ABCB1_D1_like"/>
    <property type="match status" value="1"/>
</dbReference>
<feature type="domain" description="ABC transporter" evidence="15">
    <location>
        <begin position="1685"/>
        <end position="1922"/>
    </location>
</feature>
<keyword evidence="9 13" id="KW-0472">Membrane</keyword>